<dbReference type="InterPro" id="IPR029063">
    <property type="entry name" value="SAM-dependent_MTases_sf"/>
</dbReference>
<comment type="caution">
    <text evidence="7">The sequence shown here is derived from an EMBL/GenBank/DDBJ whole genome shotgun (WGS) entry which is preliminary data.</text>
</comment>
<dbReference type="SUPFAM" id="SSF46785">
    <property type="entry name" value="Winged helix' DNA-binding domain"/>
    <property type="match status" value="1"/>
</dbReference>
<dbReference type="Gene3D" id="1.10.10.10">
    <property type="entry name" value="Winged helix-like DNA-binding domain superfamily/Winged helix DNA-binding domain"/>
    <property type="match status" value="1"/>
</dbReference>
<dbReference type="AlphaFoldDB" id="A0A495W416"/>
<dbReference type="RefSeq" id="WP_211347112.1">
    <property type="nucleotide sequence ID" value="NZ_RBXO01000001.1"/>
</dbReference>
<reference evidence="7 8" key="1">
    <citation type="submission" date="2018-10" db="EMBL/GenBank/DDBJ databases">
        <title>Sequencing the genomes of 1000 actinobacteria strains.</title>
        <authorList>
            <person name="Klenk H.-P."/>
        </authorList>
    </citation>
    <scope>NUCLEOTIDE SEQUENCE [LARGE SCALE GENOMIC DNA]</scope>
    <source>
        <strain evidence="7 8">DSM 43800</strain>
    </source>
</reference>
<dbReference type="EMBL" id="RBXO01000001">
    <property type="protein sequence ID" value="RKT55787.1"/>
    <property type="molecule type" value="Genomic_DNA"/>
</dbReference>
<keyword evidence="2 7" id="KW-0808">Transferase</keyword>
<dbReference type="PROSITE" id="PS51683">
    <property type="entry name" value="SAM_OMT_II"/>
    <property type="match status" value="1"/>
</dbReference>
<accession>A0A495W416</accession>
<keyword evidence="8" id="KW-1185">Reference proteome</keyword>
<dbReference type="GO" id="GO:0046983">
    <property type="term" value="F:protein dimerization activity"/>
    <property type="evidence" value="ECO:0007669"/>
    <property type="project" value="InterPro"/>
</dbReference>
<dbReference type="InterPro" id="IPR012967">
    <property type="entry name" value="COMT_dimerisation"/>
</dbReference>
<name>A0A495W416_9PSEU</name>
<evidence type="ECO:0000256" key="2">
    <source>
        <dbReference type="ARBA" id="ARBA00022679"/>
    </source>
</evidence>
<dbReference type="InterPro" id="IPR016461">
    <property type="entry name" value="COMT-like"/>
</dbReference>
<evidence type="ECO:0000256" key="4">
    <source>
        <dbReference type="PIRSR" id="PIRSR005739-1"/>
    </source>
</evidence>
<dbReference type="PANTHER" id="PTHR43712">
    <property type="entry name" value="PUTATIVE (AFU_ORTHOLOGUE AFUA_4G14580)-RELATED"/>
    <property type="match status" value="1"/>
</dbReference>
<dbReference type="InterPro" id="IPR036390">
    <property type="entry name" value="WH_DNA-bd_sf"/>
</dbReference>
<evidence type="ECO:0000313" key="8">
    <source>
        <dbReference type="Proteomes" id="UP000282084"/>
    </source>
</evidence>
<evidence type="ECO:0000256" key="1">
    <source>
        <dbReference type="ARBA" id="ARBA00022603"/>
    </source>
</evidence>
<dbReference type="SUPFAM" id="SSF53335">
    <property type="entry name" value="S-adenosyl-L-methionine-dependent methyltransferases"/>
    <property type="match status" value="1"/>
</dbReference>
<evidence type="ECO:0000259" key="6">
    <source>
        <dbReference type="Pfam" id="PF08100"/>
    </source>
</evidence>
<feature type="active site" description="Proton acceptor" evidence="4">
    <location>
        <position position="256"/>
    </location>
</feature>
<dbReference type="PANTHER" id="PTHR43712:SF2">
    <property type="entry name" value="O-METHYLTRANSFERASE CICE"/>
    <property type="match status" value="1"/>
</dbReference>
<feature type="domain" description="O-methyltransferase dimerisation" evidence="6">
    <location>
        <begin position="24"/>
        <end position="99"/>
    </location>
</feature>
<dbReference type="Pfam" id="PF08100">
    <property type="entry name" value="Dimerisation"/>
    <property type="match status" value="1"/>
</dbReference>
<gene>
    <name evidence="7" type="ORF">C8E97_4474</name>
</gene>
<dbReference type="InterPro" id="IPR001077">
    <property type="entry name" value="COMT_C"/>
</dbReference>
<feature type="domain" description="O-methyltransferase C-terminal" evidence="5">
    <location>
        <begin position="125"/>
        <end position="324"/>
    </location>
</feature>
<dbReference type="GO" id="GO:0032259">
    <property type="term" value="P:methylation"/>
    <property type="evidence" value="ECO:0007669"/>
    <property type="project" value="UniProtKB-KW"/>
</dbReference>
<evidence type="ECO:0000259" key="5">
    <source>
        <dbReference type="Pfam" id="PF00891"/>
    </source>
</evidence>
<keyword evidence="1 7" id="KW-0489">Methyltransferase</keyword>
<dbReference type="Proteomes" id="UP000282084">
    <property type="component" value="Unassembled WGS sequence"/>
</dbReference>
<protein>
    <submittedName>
        <fullName evidence="7">O-methyltransferase</fullName>
    </submittedName>
</protein>
<proteinExistence type="predicted"/>
<organism evidence="7 8">
    <name type="scientific">Saccharothrix australiensis</name>
    <dbReference type="NCBI Taxonomy" id="2072"/>
    <lineage>
        <taxon>Bacteria</taxon>
        <taxon>Bacillati</taxon>
        <taxon>Actinomycetota</taxon>
        <taxon>Actinomycetes</taxon>
        <taxon>Pseudonocardiales</taxon>
        <taxon>Pseudonocardiaceae</taxon>
        <taxon>Saccharothrix</taxon>
    </lineage>
</organism>
<keyword evidence="3" id="KW-0949">S-adenosyl-L-methionine</keyword>
<evidence type="ECO:0000256" key="3">
    <source>
        <dbReference type="ARBA" id="ARBA00022691"/>
    </source>
</evidence>
<dbReference type="Pfam" id="PF00891">
    <property type="entry name" value="Methyltransf_2"/>
    <property type="match status" value="1"/>
</dbReference>
<sequence length="347" mass="37287">MTAAENPPDPAGRPGETDPRFALMDLAMSYLFPAALRAAAVLGVADHLTGGPRPVAELAEAVGADPLNLYRTLRLLATRGIFTEDDAGRFALTPAAELLRADVASSFRPAVLMLTDRTFWRPAGELATTVRTGASAFEELFGMPFFDHFARDADTAAVFHVGMAAMSDPENPLIARACDLPPSPVVVDLGGGHGGLLLAVLRDHPDARGVLFDREHVLAGHRLGELGADHRWDLVAGDFFTEAPPGDVFLIKRILHDWDDEQCARILRHCRRAVSEGGRVLVVDAVVPPGNEPDPGKVIDLLMMSSLTGRERTRAEFEALFAAADLQLTRVIPTGTRLSIVEGVPAQ</sequence>
<dbReference type="PIRSF" id="PIRSF005739">
    <property type="entry name" value="O-mtase"/>
    <property type="match status" value="1"/>
</dbReference>
<dbReference type="Gene3D" id="3.40.50.150">
    <property type="entry name" value="Vaccinia Virus protein VP39"/>
    <property type="match status" value="1"/>
</dbReference>
<dbReference type="InterPro" id="IPR036388">
    <property type="entry name" value="WH-like_DNA-bd_sf"/>
</dbReference>
<evidence type="ECO:0000313" key="7">
    <source>
        <dbReference type="EMBL" id="RKT55787.1"/>
    </source>
</evidence>
<dbReference type="GO" id="GO:0008171">
    <property type="term" value="F:O-methyltransferase activity"/>
    <property type="evidence" value="ECO:0007669"/>
    <property type="project" value="InterPro"/>
</dbReference>